<dbReference type="GO" id="GO:0004497">
    <property type="term" value="F:monooxygenase activity"/>
    <property type="evidence" value="ECO:0007669"/>
    <property type="project" value="UniProtKB-KW"/>
</dbReference>
<dbReference type="SUPFAM" id="SSF51905">
    <property type="entry name" value="FAD/NAD(P)-binding domain"/>
    <property type="match status" value="2"/>
</dbReference>
<dbReference type="AlphaFoldDB" id="A0A2G5HHN3"/>
<dbReference type="PANTHER" id="PTHR43539">
    <property type="entry name" value="FLAVIN-BINDING MONOOXYGENASE-LIKE PROTEIN (AFU_ORTHOLOGUE AFUA_4G09220)"/>
    <property type="match status" value="1"/>
</dbReference>
<evidence type="ECO:0000313" key="5">
    <source>
        <dbReference type="Proteomes" id="UP001302367"/>
    </source>
</evidence>
<reference evidence="3 5" key="2">
    <citation type="submission" date="2023-09" db="EMBL/GenBank/DDBJ databases">
        <title>Complete-Gapless Cercospora beticola genome.</title>
        <authorList>
            <person name="Wyatt N.A."/>
            <person name="Spanner R.E."/>
            <person name="Bolton M.D."/>
        </authorList>
    </citation>
    <scope>NUCLEOTIDE SEQUENCE [LARGE SCALE GENOMIC DNA]</scope>
    <source>
        <strain evidence="3">Cb09-40</strain>
    </source>
</reference>
<dbReference type="GO" id="GO:0050660">
    <property type="term" value="F:flavin adenine dinucleotide binding"/>
    <property type="evidence" value="ECO:0007669"/>
    <property type="project" value="TreeGrafter"/>
</dbReference>
<reference evidence="2 4" key="1">
    <citation type="submission" date="2015-10" db="EMBL/GenBank/DDBJ databases">
        <title>The cercosporin biosynthetic gene cluster was horizontally transferred to several fungal lineages and shown to be expanded in Cercospora beticola based on microsynteny with recipient genomes.</title>
        <authorList>
            <person name="De Jonge R."/>
            <person name="Ebert M.K."/>
            <person name="Suttle J.C."/>
            <person name="Jurick Ii W.M."/>
            <person name="Secor G.A."/>
            <person name="Thomma B.P."/>
            <person name="Van De Peer Y."/>
            <person name="Bolton M.D."/>
        </authorList>
    </citation>
    <scope>NUCLEOTIDE SEQUENCE [LARGE SCALE GENOMIC DNA]</scope>
    <source>
        <strain evidence="2 4">09-40</strain>
    </source>
</reference>
<sequence length="614" mass="67763">MPSKVLSSWKRAPRAELDEVPTANIPTNPIPEDFDADKIFDSVAASLPRLKAEQLDDQAFWRDILALTGTWRHLHGSSRVALKWNELVALRQLSNFAYVRGSAHAARIGSGGFVPGRFTFDIGGDWTGTGSAIVALYPDSNGDWKIWFLSTFLESVDGLGSPDVLEPVVQTDGSITNGHHANGVREDTASSNGVNGHHSLEEFDVAIVGAGQGGLSTLGRFKAIGLKALAIESHDTIGGNWTSRYDGVKLHTSRYYSNFPFGKHFNSEELPYYLRPQDLARGFQQYVADYGLDVRLSSKVESATWDEETQRWTVTVNTENEKWSLRAKHIVFAIGTVGAFPARPEIPSEESYRGTAVHSTAFKNAIPWAGKKGIVVGTGNTAHDVAEDMVDSGLTSVTMTQRTRTMVIPMQVFKPLHSRLYHADADLASSDRAEWGLPFPVQGAVSKTLFEHWRKTDPALYDDLESQGFKTEIPNLVTIHNRSGGHYIDVGAAQKIIDGKIHMKNGLISSFTPHGLRFKDGSEIEADLIVFATGFNVNIRNQVAAIVGNEIGELLEDSGGFDLDGELRGGWKPQGHPKLWYTAGEFGQCRFYSRFLALQIKADIEGRRFQEWKE</sequence>
<dbReference type="OrthoDB" id="74360at2759"/>
<dbReference type="EMBL" id="LKMD01000106">
    <property type="protein sequence ID" value="PIA91722.1"/>
    <property type="molecule type" value="Genomic_DNA"/>
</dbReference>
<dbReference type="InterPro" id="IPR036188">
    <property type="entry name" value="FAD/NAD-bd_sf"/>
</dbReference>
<accession>A0A2G5HHN3</accession>
<dbReference type="Proteomes" id="UP001302367">
    <property type="component" value="Chromosome 7"/>
</dbReference>
<proteinExistence type="predicted"/>
<dbReference type="Proteomes" id="UP000230605">
    <property type="component" value="Chromosome 7"/>
</dbReference>
<evidence type="ECO:0000256" key="1">
    <source>
        <dbReference type="ARBA" id="ARBA00023002"/>
    </source>
</evidence>
<name>A0A2G5HHN3_CERBT</name>
<evidence type="ECO:0000313" key="3">
    <source>
        <dbReference type="EMBL" id="WPB06275.1"/>
    </source>
</evidence>
<keyword evidence="2" id="KW-0503">Monooxygenase</keyword>
<organism evidence="2 4">
    <name type="scientific">Cercospora beticola</name>
    <name type="common">Sugarbeet leaf spot fungus</name>
    <dbReference type="NCBI Taxonomy" id="122368"/>
    <lineage>
        <taxon>Eukaryota</taxon>
        <taxon>Fungi</taxon>
        <taxon>Dikarya</taxon>
        <taxon>Ascomycota</taxon>
        <taxon>Pezizomycotina</taxon>
        <taxon>Dothideomycetes</taxon>
        <taxon>Dothideomycetidae</taxon>
        <taxon>Mycosphaerellales</taxon>
        <taxon>Mycosphaerellaceae</taxon>
        <taxon>Cercospora</taxon>
    </lineage>
</organism>
<protein>
    <submittedName>
        <fullName evidence="2">4-hydroxyacetophenone monooxygenase</fullName>
    </submittedName>
</protein>
<dbReference type="Gene3D" id="3.50.50.60">
    <property type="entry name" value="FAD/NAD(P)-binding domain"/>
    <property type="match status" value="1"/>
</dbReference>
<dbReference type="InterPro" id="IPR050982">
    <property type="entry name" value="Auxin_biosynth/cation_transpt"/>
</dbReference>
<evidence type="ECO:0000313" key="4">
    <source>
        <dbReference type="Proteomes" id="UP000230605"/>
    </source>
</evidence>
<keyword evidence="5" id="KW-1185">Reference proteome</keyword>
<keyword evidence="1" id="KW-0560">Oxidoreductase</keyword>
<dbReference type="PANTHER" id="PTHR43539:SF68">
    <property type="entry name" value="FLAVIN-BINDING MONOOXYGENASE-LIKE PROTEIN (AFU_ORTHOLOGUE AFUA_4G09220)"/>
    <property type="match status" value="1"/>
</dbReference>
<dbReference type="Pfam" id="PF13738">
    <property type="entry name" value="Pyr_redox_3"/>
    <property type="match status" value="1"/>
</dbReference>
<dbReference type="EMBL" id="CP134190">
    <property type="protein sequence ID" value="WPB06275.1"/>
    <property type="molecule type" value="Genomic_DNA"/>
</dbReference>
<gene>
    <name evidence="2" type="ORF">CB0940_09409</name>
    <name evidence="3" type="ORF">RHO25_010932</name>
</gene>
<evidence type="ECO:0000313" key="2">
    <source>
        <dbReference type="EMBL" id="PIA91722.1"/>
    </source>
</evidence>